<name>A0ABQ9ETV6_TEGGR</name>
<dbReference type="EMBL" id="JARBDR010000793">
    <property type="protein sequence ID" value="KAJ8307060.1"/>
    <property type="molecule type" value="Genomic_DNA"/>
</dbReference>
<feature type="region of interest" description="Disordered" evidence="1">
    <location>
        <begin position="49"/>
        <end position="179"/>
    </location>
</feature>
<protein>
    <submittedName>
        <fullName evidence="2">Uncharacterized protein</fullName>
    </submittedName>
</protein>
<evidence type="ECO:0000313" key="3">
    <source>
        <dbReference type="Proteomes" id="UP001217089"/>
    </source>
</evidence>
<keyword evidence="3" id="KW-1185">Reference proteome</keyword>
<organism evidence="2 3">
    <name type="scientific">Tegillarca granosa</name>
    <name type="common">Malaysian cockle</name>
    <name type="synonym">Anadara granosa</name>
    <dbReference type="NCBI Taxonomy" id="220873"/>
    <lineage>
        <taxon>Eukaryota</taxon>
        <taxon>Metazoa</taxon>
        <taxon>Spiralia</taxon>
        <taxon>Lophotrochozoa</taxon>
        <taxon>Mollusca</taxon>
        <taxon>Bivalvia</taxon>
        <taxon>Autobranchia</taxon>
        <taxon>Pteriomorphia</taxon>
        <taxon>Arcoida</taxon>
        <taxon>Arcoidea</taxon>
        <taxon>Arcidae</taxon>
        <taxon>Tegillarca</taxon>
    </lineage>
</organism>
<accession>A0ABQ9ETV6</accession>
<feature type="compositionally biased region" description="Polar residues" evidence="1">
    <location>
        <begin position="164"/>
        <end position="177"/>
    </location>
</feature>
<evidence type="ECO:0000313" key="2">
    <source>
        <dbReference type="EMBL" id="KAJ8307060.1"/>
    </source>
</evidence>
<comment type="caution">
    <text evidence="2">The sequence shown here is derived from an EMBL/GenBank/DDBJ whole genome shotgun (WGS) entry which is preliminary data.</text>
</comment>
<feature type="compositionally biased region" description="Low complexity" evidence="1">
    <location>
        <begin position="49"/>
        <end position="68"/>
    </location>
</feature>
<reference evidence="2 3" key="1">
    <citation type="submission" date="2022-12" db="EMBL/GenBank/DDBJ databases">
        <title>Chromosome-level genome of Tegillarca granosa.</title>
        <authorList>
            <person name="Kim J."/>
        </authorList>
    </citation>
    <scope>NUCLEOTIDE SEQUENCE [LARGE SCALE GENOMIC DNA]</scope>
    <source>
        <strain evidence="2">Teg-2019</strain>
        <tissue evidence="2">Adductor muscle</tissue>
    </source>
</reference>
<sequence>MDIGSALWVTRNIWSDIEVYQVDLGRYFWSDSKRIGGFGDQVEKTFASRNITSTQQTRNNTSTQETRNITSTQQTRNITSTQETRNITSTQETRNITSTQETRNITSTQQTRNITSTQETRNITSTQQTRNITSTQQTRNITSTQETSSITSTQQTRNITSTQETRNITSTQQTRNNTDPDELFEKVRSLSASNQENLSVLLENLRTEEESGIMSRFLICDFYFSLDYIKKLPQMSRHITSPHAGNYREGKEFEVTEEILGKGNCAGDIIVVKDKVTGSENAFKTYKVTNEIIVDLPIYSDILSKH</sequence>
<dbReference type="Proteomes" id="UP001217089">
    <property type="component" value="Unassembled WGS sequence"/>
</dbReference>
<feature type="compositionally biased region" description="Polar residues" evidence="1">
    <location>
        <begin position="69"/>
        <end position="140"/>
    </location>
</feature>
<feature type="compositionally biased region" description="Low complexity" evidence="1">
    <location>
        <begin position="141"/>
        <end position="163"/>
    </location>
</feature>
<gene>
    <name evidence="2" type="ORF">KUTeg_015144</name>
</gene>
<evidence type="ECO:0000256" key="1">
    <source>
        <dbReference type="SAM" id="MobiDB-lite"/>
    </source>
</evidence>
<proteinExistence type="predicted"/>